<dbReference type="AlphaFoldDB" id="A0A812TV96"/>
<evidence type="ECO:0000256" key="1">
    <source>
        <dbReference type="SAM" id="MobiDB-lite"/>
    </source>
</evidence>
<keyword evidence="3" id="KW-1185">Reference proteome</keyword>
<name>A0A812TV96_SYMPI</name>
<evidence type="ECO:0000313" key="3">
    <source>
        <dbReference type="Proteomes" id="UP000649617"/>
    </source>
</evidence>
<organism evidence="2 3">
    <name type="scientific">Symbiodinium pilosum</name>
    <name type="common">Dinoflagellate</name>
    <dbReference type="NCBI Taxonomy" id="2952"/>
    <lineage>
        <taxon>Eukaryota</taxon>
        <taxon>Sar</taxon>
        <taxon>Alveolata</taxon>
        <taxon>Dinophyceae</taxon>
        <taxon>Suessiales</taxon>
        <taxon>Symbiodiniaceae</taxon>
        <taxon>Symbiodinium</taxon>
    </lineage>
</organism>
<dbReference type="EMBL" id="CAJNIZ010032749">
    <property type="protein sequence ID" value="CAE7539589.1"/>
    <property type="molecule type" value="Genomic_DNA"/>
</dbReference>
<feature type="compositionally biased region" description="Low complexity" evidence="1">
    <location>
        <begin position="60"/>
        <end position="73"/>
    </location>
</feature>
<sequence>ESQDSVGVRAVVQSLASMFVLGEEPQQTPPGPKAGTVSIRVAVLFFCLLTFVICEDAGKSQPQQSSTGPTQGQAVSIWT</sequence>
<gene>
    <name evidence="2" type="ORF">SPIL2461_LOCUS14275</name>
</gene>
<proteinExistence type="predicted"/>
<feature type="region of interest" description="Disordered" evidence="1">
    <location>
        <begin position="58"/>
        <end position="79"/>
    </location>
</feature>
<comment type="caution">
    <text evidence="2">The sequence shown here is derived from an EMBL/GenBank/DDBJ whole genome shotgun (WGS) entry which is preliminary data.</text>
</comment>
<evidence type="ECO:0000313" key="2">
    <source>
        <dbReference type="EMBL" id="CAE7539589.1"/>
    </source>
</evidence>
<reference evidence="2" key="1">
    <citation type="submission" date="2021-02" db="EMBL/GenBank/DDBJ databases">
        <authorList>
            <person name="Dougan E. K."/>
            <person name="Rhodes N."/>
            <person name="Thang M."/>
            <person name="Chan C."/>
        </authorList>
    </citation>
    <scope>NUCLEOTIDE SEQUENCE</scope>
</reference>
<dbReference type="Proteomes" id="UP000649617">
    <property type="component" value="Unassembled WGS sequence"/>
</dbReference>
<feature type="non-terminal residue" evidence="2">
    <location>
        <position position="1"/>
    </location>
</feature>
<accession>A0A812TV96</accession>
<protein>
    <submittedName>
        <fullName evidence="2">Uncharacterized protein</fullName>
    </submittedName>
</protein>